<protein>
    <recommendedName>
        <fullName evidence="13">DNA 3'-5' helicase</fullName>
        <ecNumber evidence="13">5.6.2.4</ecNumber>
    </recommendedName>
</protein>
<evidence type="ECO:0000256" key="5">
    <source>
        <dbReference type="ARBA" id="ARBA00022801"/>
    </source>
</evidence>
<keyword evidence="8 15" id="KW-0067">ATP-binding</keyword>
<evidence type="ECO:0000256" key="1">
    <source>
        <dbReference type="ARBA" id="ARBA00009922"/>
    </source>
</evidence>
<organism evidence="18 19">
    <name type="scientific">Corynebacterium ammoniagenes</name>
    <name type="common">Brevibacterium ammoniagenes</name>
    <dbReference type="NCBI Taxonomy" id="1697"/>
    <lineage>
        <taxon>Bacteria</taxon>
        <taxon>Bacillati</taxon>
        <taxon>Actinomycetota</taxon>
        <taxon>Actinomycetes</taxon>
        <taxon>Mycobacteriales</taxon>
        <taxon>Corynebacteriaceae</taxon>
        <taxon>Corynebacterium</taxon>
    </lineage>
</organism>
<dbReference type="SUPFAM" id="SSF52980">
    <property type="entry name" value="Restriction endonuclease-like"/>
    <property type="match status" value="1"/>
</dbReference>
<dbReference type="InterPro" id="IPR011335">
    <property type="entry name" value="Restrct_endonuc-II-like"/>
</dbReference>
<dbReference type="GO" id="GO:0043138">
    <property type="term" value="F:3'-5' DNA helicase activity"/>
    <property type="evidence" value="ECO:0007669"/>
    <property type="project" value="UniProtKB-EC"/>
</dbReference>
<dbReference type="Gene3D" id="3.40.50.300">
    <property type="entry name" value="P-loop containing nucleotide triphosphate hydrolases"/>
    <property type="match status" value="3"/>
</dbReference>
<feature type="domain" description="UvrD-like helicase ATP-binding" evidence="16">
    <location>
        <begin position="19"/>
        <end position="358"/>
    </location>
</feature>
<accession>A0AAV5G389</accession>
<keyword evidence="5 15" id="KW-0378">Hydrolase</keyword>
<keyword evidence="11" id="KW-0413">Isomerase</keyword>
<evidence type="ECO:0000256" key="14">
    <source>
        <dbReference type="ARBA" id="ARBA00048988"/>
    </source>
</evidence>
<comment type="catalytic activity">
    <reaction evidence="12">
        <text>Couples ATP hydrolysis with the unwinding of duplex DNA by translocating in the 3'-5' direction.</text>
        <dbReference type="EC" id="5.6.2.4"/>
    </reaction>
</comment>
<dbReference type="InterPro" id="IPR027417">
    <property type="entry name" value="P-loop_NTPase"/>
</dbReference>
<dbReference type="AlphaFoldDB" id="A0AAV5G389"/>
<dbReference type="RefSeq" id="WP_003847413.1">
    <property type="nucleotide sequence ID" value="NZ_BQKK01000005.1"/>
</dbReference>
<dbReference type="PANTHER" id="PTHR11070:SF55">
    <property type="entry name" value="DNA 3'-5' HELICASE"/>
    <property type="match status" value="1"/>
</dbReference>
<dbReference type="PANTHER" id="PTHR11070">
    <property type="entry name" value="UVRD / RECB / PCRA DNA HELICASE FAMILY MEMBER"/>
    <property type="match status" value="1"/>
</dbReference>
<dbReference type="InterPro" id="IPR013986">
    <property type="entry name" value="DExx_box_DNA_helicase_dom_sf"/>
</dbReference>
<sequence>MSTPKFSPADIAAAVGKKFAPTAEQATVIEGGLGPKLVTAGAGAGKTETMASRVVSLVANGYVRPEQVLGLTFTRKAAQQLEQRIRNSLIQLRDTGLFAPGSDVAQALESIAPKVMTYDAYAGELVSEYGLYLPVEPSARLITDAERFAIAHEIVSNHSGEMTTTTSVATVAQNVLKLADNMGNVLMSQDDIREHARIMLSDATELPKARKSGPEFSKDLQKILDVQKIRVEYLELVEELQRQQHELGVVSFGEQMTFAARVASAQPGIGAIQRQRYRVVMLDEYQDTSHSQRVLLRSLFGGTPHPELSVTAVGDPMQAIYGWRGATTENLNAFIRDFPLEDDTPAPQDQLTVSWRNPSRVLELANVVADDIFAGAHPRPVDRLSARPGADEGDVQLGYFETQEQEREFVALHMKKIYEQSQQVEIDDTGRATKKSLSAAILVRTNRHAAEIGRHLQAHGVPYEIVGLGGLLWEPEIQDMVAIATMLVRPQDSAAALRILAGPLCGLGMTDINALHKRVENMTGAAEERIVYSPGDDPLDHLRAQLQQQVDNATTKRPEQILGLADAVADMGEAERYTDEGRERIEKLASKLRHLRGYSLGKSLSDLFADIETTFNLRTEVLARDSVGGATHLDKFADIVASYQGDTVGGLLDYLDLAREHENGLDPGEVPAVDDRVLVLTVHKSKGLEWEHVCVLHADSTTYGAKANSFITKVEQVPDEDDVIEPEPQYDKNGEPKPITRTDYGKAAKALEQQYKADNAEESARLFYVAMTRTEKSLTVTGGGTNSFKPGHGSKKGPYLYLEMLAEKFPDLVVEWTVPDEEPEDATGQGLESGVFPFLEPTPAAVRGAKLVEAARADLPEAQSGEEFGLWESDATALIEEHRALTTPVLEVPMPSELTASDVVNLATDPDEFARRRRRPVPFKPNSYAKRGTAFHSWLEERFGMEALLEEDELPGTGEVPVADVEALKEKFLESEWANRSPYAVETPFRFNSGGQILNGRMDAVFKEPDGSWFVVDWKTGRPPQGRDMEHAALQLAIYREGWRRIIADGQPIRAGFHYVSDNFTFEPRNLPDGEELARLLSTVTTK</sequence>
<keyword evidence="2" id="KW-0540">Nuclease</keyword>
<dbReference type="InterPro" id="IPR000212">
    <property type="entry name" value="DNA_helicase_UvrD/REP"/>
</dbReference>
<dbReference type="InterPro" id="IPR014016">
    <property type="entry name" value="UvrD-like_ATP-bd"/>
</dbReference>
<reference evidence="18" key="1">
    <citation type="submission" date="2021-12" db="EMBL/GenBank/DDBJ databases">
        <title>Draft genome sequence of Corynebacterium ammoniagenes strain T-723.</title>
        <authorList>
            <person name="Matsuzawa M."/>
            <person name="Hiratani M."/>
            <person name="Abe I."/>
            <person name="Tsuji Y."/>
            <person name="Nakamura J."/>
        </authorList>
    </citation>
    <scope>NUCLEOTIDE SEQUENCE</scope>
    <source>
        <strain evidence="18">T-723</strain>
    </source>
</reference>
<evidence type="ECO:0000256" key="9">
    <source>
        <dbReference type="ARBA" id="ARBA00023125"/>
    </source>
</evidence>
<dbReference type="InterPro" id="IPR014017">
    <property type="entry name" value="DNA_helicase_UvrD-like_C"/>
</dbReference>
<evidence type="ECO:0000256" key="6">
    <source>
        <dbReference type="ARBA" id="ARBA00022806"/>
    </source>
</evidence>
<dbReference type="InterPro" id="IPR011604">
    <property type="entry name" value="PDDEXK-like_dom_sf"/>
</dbReference>
<keyword evidence="7" id="KW-0269">Exonuclease</keyword>
<dbReference type="GO" id="GO:0005829">
    <property type="term" value="C:cytosol"/>
    <property type="evidence" value="ECO:0007669"/>
    <property type="project" value="TreeGrafter"/>
</dbReference>
<dbReference type="CDD" id="cd17932">
    <property type="entry name" value="DEXQc_UvrD"/>
    <property type="match status" value="1"/>
</dbReference>
<evidence type="ECO:0000256" key="4">
    <source>
        <dbReference type="ARBA" id="ARBA00022763"/>
    </source>
</evidence>
<evidence type="ECO:0000256" key="7">
    <source>
        <dbReference type="ARBA" id="ARBA00022839"/>
    </source>
</evidence>
<evidence type="ECO:0000256" key="12">
    <source>
        <dbReference type="ARBA" id="ARBA00034617"/>
    </source>
</evidence>
<dbReference type="GO" id="GO:0000725">
    <property type="term" value="P:recombinational repair"/>
    <property type="evidence" value="ECO:0007669"/>
    <property type="project" value="TreeGrafter"/>
</dbReference>
<evidence type="ECO:0000256" key="2">
    <source>
        <dbReference type="ARBA" id="ARBA00022722"/>
    </source>
</evidence>
<proteinExistence type="inferred from homology"/>
<evidence type="ECO:0000256" key="8">
    <source>
        <dbReference type="ARBA" id="ARBA00022840"/>
    </source>
</evidence>
<feature type="domain" description="UvrD-like helicase C-terminal" evidence="17">
    <location>
        <begin position="363"/>
        <end position="687"/>
    </location>
</feature>
<dbReference type="Pfam" id="PF13361">
    <property type="entry name" value="UvrD_C"/>
    <property type="match status" value="1"/>
</dbReference>
<dbReference type="GO" id="GO:0033202">
    <property type="term" value="C:DNA helicase complex"/>
    <property type="evidence" value="ECO:0007669"/>
    <property type="project" value="TreeGrafter"/>
</dbReference>
<dbReference type="Gene3D" id="3.90.320.10">
    <property type="match status" value="1"/>
</dbReference>
<keyword evidence="6 15" id="KW-0347">Helicase</keyword>
<dbReference type="EC" id="5.6.2.4" evidence="13"/>
<keyword evidence="9" id="KW-0238">DNA-binding</keyword>
<comment type="similarity">
    <text evidence="1">Belongs to the helicase family. UvrD subfamily.</text>
</comment>
<evidence type="ECO:0000259" key="16">
    <source>
        <dbReference type="PROSITE" id="PS51198"/>
    </source>
</evidence>
<evidence type="ECO:0000259" key="17">
    <source>
        <dbReference type="PROSITE" id="PS51217"/>
    </source>
</evidence>
<dbReference type="GO" id="GO:0004527">
    <property type="term" value="F:exonuclease activity"/>
    <property type="evidence" value="ECO:0007669"/>
    <property type="project" value="UniProtKB-KW"/>
</dbReference>
<evidence type="ECO:0000256" key="13">
    <source>
        <dbReference type="ARBA" id="ARBA00034808"/>
    </source>
</evidence>
<keyword evidence="10" id="KW-0234">DNA repair</keyword>
<evidence type="ECO:0000256" key="10">
    <source>
        <dbReference type="ARBA" id="ARBA00023204"/>
    </source>
</evidence>
<evidence type="ECO:0000256" key="15">
    <source>
        <dbReference type="PROSITE-ProRule" id="PRU00560"/>
    </source>
</evidence>
<feature type="binding site" evidence="15">
    <location>
        <begin position="40"/>
        <end position="47"/>
    </location>
    <ligand>
        <name>ATP</name>
        <dbReference type="ChEBI" id="CHEBI:30616"/>
    </ligand>
</feature>
<dbReference type="Proteomes" id="UP001054925">
    <property type="component" value="Unassembled WGS sequence"/>
</dbReference>
<dbReference type="PROSITE" id="PS51198">
    <property type="entry name" value="UVRD_HELICASE_ATP_BIND"/>
    <property type="match status" value="1"/>
</dbReference>
<dbReference type="Gene3D" id="1.10.486.10">
    <property type="entry name" value="PCRA, domain 4"/>
    <property type="match status" value="1"/>
</dbReference>
<keyword evidence="3 15" id="KW-0547">Nucleotide-binding</keyword>
<dbReference type="EMBL" id="BQKK01000005">
    <property type="protein sequence ID" value="GJN43494.1"/>
    <property type="molecule type" value="Genomic_DNA"/>
</dbReference>
<evidence type="ECO:0000256" key="3">
    <source>
        <dbReference type="ARBA" id="ARBA00022741"/>
    </source>
</evidence>
<name>A0AAV5G389_CORAM</name>
<dbReference type="GO" id="GO:0005524">
    <property type="term" value="F:ATP binding"/>
    <property type="evidence" value="ECO:0007669"/>
    <property type="project" value="UniProtKB-UniRule"/>
</dbReference>
<dbReference type="Gene3D" id="1.10.10.160">
    <property type="match status" value="1"/>
</dbReference>
<dbReference type="Pfam" id="PF12705">
    <property type="entry name" value="PDDEXK_1"/>
    <property type="match status" value="1"/>
</dbReference>
<comment type="caution">
    <text evidence="18">The sequence shown here is derived from an EMBL/GenBank/DDBJ whole genome shotgun (WGS) entry which is preliminary data.</text>
</comment>
<comment type="catalytic activity">
    <reaction evidence="14">
        <text>ATP + H2O = ADP + phosphate + H(+)</text>
        <dbReference type="Rhea" id="RHEA:13065"/>
        <dbReference type="ChEBI" id="CHEBI:15377"/>
        <dbReference type="ChEBI" id="CHEBI:15378"/>
        <dbReference type="ChEBI" id="CHEBI:30616"/>
        <dbReference type="ChEBI" id="CHEBI:43474"/>
        <dbReference type="ChEBI" id="CHEBI:456216"/>
        <dbReference type="EC" id="5.6.2.4"/>
    </reaction>
</comment>
<evidence type="ECO:0000256" key="11">
    <source>
        <dbReference type="ARBA" id="ARBA00023235"/>
    </source>
</evidence>
<dbReference type="InterPro" id="IPR038726">
    <property type="entry name" value="PDDEXK_AddAB-type"/>
</dbReference>
<gene>
    <name evidence="18" type="ORF">CAT723_19730</name>
</gene>
<dbReference type="PROSITE" id="PS51217">
    <property type="entry name" value="UVRD_HELICASE_CTER"/>
    <property type="match status" value="1"/>
</dbReference>
<dbReference type="GO" id="GO:0003677">
    <property type="term" value="F:DNA binding"/>
    <property type="evidence" value="ECO:0007669"/>
    <property type="project" value="UniProtKB-KW"/>
</dbReference>
<dbReference type="SUPFAM" id="SSF52540">
    <property type="entry name" value="P-loop containing nucleoside triphosphate hydrolases"/>
    <property type="match status" value="1"/>
</dbReference>
<evidence type="ECO:0000313" key="18">
    <source>
        <dbReference type="EMBL" id="GJN43494.1"/>
    </source>
</evidence>
<keyword evidence="4" id="KW-0227">DNA damage</keyword>
<dbReference type="Pfam" id="PF00580">
    <property type="entry name" value="UvrD-helicase"/>
    <property type="match status" value="1"/>
</dbReference>
<evidence type="ECO:0000313" key="19">
    <source>
        <dbReference type="Proteomes" id="UP001054925"/>
    </source>
</evidence>